<accession>A0A835WIP2</accession>
<proteinExistence type="predicted"/>
<keyword evidence="2" id="KW-1185">Reference proteome</keyword>
<sequence>MARQMARPHQRSLAQAVSVAKPAAAATYNAQALAYAVSSVAGAMLVRAALLANAAALRNTFSKLAARPAVEPLGASVESPFVIDGAYRRKGSFATARAPSTFGSGPYAALPSSWLVVTSAAHWFEQHRLAAASGALLATVFISDAAARDQGSLLERLRRTYGGESGPVRFVFVHVGAGYVQRSAAASRSAAAAGLRGREALTDLGRASHVAALHGLDVALGSFLPSGGLRAVPSMLLARPGVVPAAPVGTAGSGRSSVVSKEDADEHPAEACWAAASRTGELRQLVSDWAFINTAFARAAAAASTGASMAANNAASSQTCRGHGAVADANSNIVPFHATSACACRLPHTGDTAA</sequence>
<comment type="caution">
    <text evidence="1">The sequence shown here is derived from an EMBL/GenBank/DDBJ whole genome shotgun (WGS) entry which is preliminary data.</text>
</comment>
<protein>
    <submittedName>
        <fullName evidence="1">Uncharacterized protein</fullName>
    </submittedName>
</protein>
<evidence type="ECO:0000313" key="2">
    <source>
        <dbReference type="Proteomes" id="UP000613740"/>
    </source>
</evidence>
<name>A0A835WIP2_9CHLO</name>
<dbReference type="EMBL" id="JAEHOD010000018">
    <property type="protein sequence ID" value="KAG2448165.1"/>
    <property type="molecule type" value="Genomic_DNA"/>
</dbReference>
<dbReference type="OrthoDB" id="544024at2759"/>
<reference evidence="1" key="1">
    <citation type="journal article" date="2020" name="bioRxiv">
        <title>Comparative genomics of Chlamydomonas.</title>
        <authorList>
            <person name="Craig R.J."/>
            <person name="Hasan A.R."/>
            <person name="Ness R.W."/>
            <person name="Keightley P.D."/>
        </authorList>
    </citation>
    <scope>NUCLEOTIDE SEQUENCE</scope>
    <source>
        <strain evidence="1">CCAP 11/173</strain>
    </source>
</reference>
<organism evidence="1 2">
    <name type="scientific">Chlamydomonas schloesseri</name>
    <dbReference type="NCBI Taxonomy" id="2026947"/>
    <lineage>
        <taxon>Eukaryota</taxon>
        <taxon>Viridiplantae</taxon>
        <taxon>Chlorophyta</taxon>
        <taxon>core chlorophytes</taxon>
        <taxon>Chlorophyceae</taxon>
        <taxon>CS clade</taxon>
        <taxon>Chlamydomonadales</taxon>
        <taxon>Chlamydomonadaceae</taxon>
        <taxon>Chlamydomonas</taxon>
    </lineage>
</organism>
<dbReference type="AlphaFoldDB" id="A0A835WIP2"/>
<gene>
    <name evidence="1" type="ORF">HYH02_006750</name>
</gene>
<dbReference type="Proteomes" id="UP000613740">
    <property type="component" value="Unassembled WGS sequence"/>
</dbReference>
<evidence type="ECO:0000313" key="1">
    <source>
        <dbReference type="EMBL" id="KAG2448165.1"/>
    </source>
</evidence>